<dbReference type="AlphaFoldDB" id="A0A4R4EA64"/>
<dbReference type="Proteomes" id="UP000295418">
    <property type="component" value="Unassembled WGS sequence"/>
</dbReference>
<name>A0A4R4EA64_9BACL</name>
<dbReference type="EMBL" id="SKFG01000014">
    <property type="protein sequence ID" value="TCZ76127.1"/>
    <property type="molecule type" value="Genomic_DNA"/>
</dbReference>
<proteinExistence type="predicted"/>
<keyword evidence="2" id="KW-1185">Reference proteome</keyword>
<accession>A0A4R4EA64</accession>
<organism evidence="1 2">
    <name type="scientific">Paenibacillus albiflavus</name>
    <dbReference type="NCBI Taxonomy" id="2545760"/>
    <lineage>
        <taxon>Bacteria</taxon>
        <taxon>Bacillati</taxon>
        <taxon>Bacillota</taxon>
        <taxon>Bacilli</taxon>
        <taxon>Bacillales</taxon>
        <taxon>Paenibacillaceae</taxon>
        <taxon>Paenibacillus</taxon>
    </lineage>
</organism>
<dbReference type="RefSeq" id="WP_132418853.1">
    <property type="nucleotide sequence ID" value="NZ_SKFG01000014.1"/>
</dbReference>
<sequence length="181" mass="20036">MSSNQNNKSGYLFTVEILLEELSNGLALEKLMQTLNRSDAVKDYKIVNGVELGKLIDLNKSAKSSDSRVENAMKSDFSKPIGLKSGTVIAAPSKSPNKLSDAKPKAINSAGSKAWLDRFTKLKNDNSLVRLHVVQGKGLTFDLPCRILHISSEEETLTVYHVDEKKVFTYKFNEIDNITTS</sequence>
<gene>
    <name evidence="1" type="ORF">E0485_14895</name>
</gene>
<protein>
    <submittedName>
        <fullName evidence="1">Uncharacterized protein</fullName>
    </submittedName>
</protein>
<evidence type="ECO:0000313" key="2">
    <source>
        <dbReference type="Proteomes" id="UP000295418"/>
    </source>
</evidence>
<dbReference type="OrthoDB" id="2655795at2"/>
<evidence type="ECO:0000313" key="1">
    <source>
        <dbReference type="EMBL" id="TCZ76127.1"/>
    </source>
</evidence>
<reference evidence="1 2" key="1">
    <citation type="submission" date="2019-03" db="EMBL/GenBank/DDBJ databases">
        <authorList>
            <person name="Kim M.K.M."/>
        </authorList>
    </citation>
    <scope>NUCLEOTIDE SEQUENCE [LARGE SCALE GENOMIC DNA]</scope>
    <source>
        <strain evidence="1 2">18JY21-1</strain>
    </source>
</reference>
<comment type="caution">
    <text evidence="1">The sequence shown here is derived from an EMBL/GenBank/DDBJ whole genome shotgun (WGS) entry which is preliminary data.</text>
</comment>